<dbReference type="Proteomes" id="UP000829398">
    <property type="component" value="Chromosome 6"/>
</dbReference>
<accession>A0ACB8JPZ2</accession>
<proteinExistence type="predicted"/>
<comment type="caution">
    <text evidence="1">The sequence shown here is derived from an EMBL/GenBank/DDBJ whole genome shotgun (WGS) entry which is preliminary data.</text>
</comment>
<organism evidence="1 2">
    <name type="scientific">Citrus sinensis</name>
    <name type="common">Sweet orange</name>
    <name type="synonym">Citrus aurantium var. sinensis</name>
    <dbReference type="NCBI Taxonomy" id="2711"/>
    <lineage>
        <taxon>Eukaryota</taxon>
        <taxon>Viridiplantae</taxon>
        <taxon>Streptophyta</taxon>
        <taxon>Embryophyta</taxon>
        <taxon>Tracheophyta</taxon>
        <taxon>Spermatophyta</taxon>
        <taxon>Magnoliopsida</taxon>
        <taxon>eudicotyledons</taxon>
        <taxon>Gunneridae</taxon>
        <taxon>Pentapetalae</taxon>
        <taxon>rosids</taxon>
        <taxon>malvids</taxon>
        <taxon>Sapindales</taxon>
        <taxon>Rutaceae</taxon>
        <taxon>Aurantioideae</taxon>
        <taxon>Citrus</taxon>
    </lineage>
</organism>
<evidence type="ECO:0000313" key="1">
    <source>
        <dbReference type="EMBL" id="KAH9733870.1"/>
    </source>
</evidence>
<sequence>MAEMIVTLVLEVVKCLAPPTERRLGYLRNYNANFENLKAEIEKLKEESTSIQRRVSEAERNGENIEEKVEKWLVSVNKIIDEAAKFIQDEETATNKRCLKGLCPNFKTRYQLSKKAETEVKAAIVELREEAGRFDRISYRTVPEGIWLKSRKGYEAFESRLCALKSVQNALTDANVSIIGVYGMGGIGKTTLVKEVARQAREDKLFDRAAFSEVSQTLDIKKIQQEIAENLGLVLQEETESRRASRLYERLKKEEKILIILDNIWKCVDLEAVGIPFGDDHKGCKLLLTARDRNALFSMGSQKNFSIDILNEEEAWRLFKLMADDHVENREFKSTATEVAKACKGLPIALTTIARALRNKSVPEWKSALQELRMPSEVNFEGVPAEAYSTIELSFKNLKGEQLKKIFMLCSLLGNSICTSYLFQCCMGLGILQKVNKLEDARNKLYALVHELRDSCLLLEGDSNQELSMHDVIRDVAISIACREQHAVLVRNEDVWEWPDDIALKECYAISLRGCSIHELPEGLECPRLEFLHINPKDSLFDINNPCNFFTGMRKLRVVDFTRMQLLLLPSSIDLLVNLQTLCLVECMLDDIAIIGKLKNLEILSFWGSGIVKLPEELGHLTKLRQLDLSNCFKLKVIAPNVISRLVRLEELYMSNCFVEWDDEGPNSERINARLDELMHLPRLATLEVHVKNDNVLPEGFFARKLEKFKISVGGSSFLPLAATNNDYCFRLSWALFAIDDHETMRTLKLKLNSVSICSKKLQGIKDVEYLCLEKLQDVKNVLFDLDTEGFSQLKHLHVQNNPDFMCIVDSKERVPLDDAFPILESLNLYNLIKLERICQDRLSVQSFNELKTIRVEHCDQLSNIFLLSAAKCLPRLERIAVINCRNIQEIFAVDGEYDAIDHQRIEFGQLRTLCLGSLPELTSFCCGVKKNRQAQETCSNEISILEDKLDISSALFNEKVALSNLEVLEMNKVNIEKIWPNQLPVAMFLCFQNLTRLILRKCPKLKYIFSASMLGSFEHLQHLEIRHCKGLQEIISKEGADDHVPPNFVFLQVTTLILLGLPELKCLYPGMHTSEWPALKLLDVSACDQVTVFDSELFSFFKSSEEDKPDIPARQPLFLLEKVFPNLEELGLDGKDIRMICNGDFPQHLFGGLKVLQLGFDASPAGFPLGLLERFHNLEKLRLDRCSYKEILSNDGHLDQHVGKLAQIKYLRLYRLDDLNQLGKQDSKMDSIFQSVEDLILEYCDGLLILLPSSSVSFRNLTVLEVSGCKKLISLMTSSAAKCLVAIVRMQVLGCRAMTQVVISEGNELVKEEIVFNKLKTLSLADLDSLTSFCSGNYIVNFPSLEDLFVIGCPKMNIFTTGELSTRPRVDVSCWRGHHLTRTPTSLIGLSVLGGVNEDEVPDVMMVRFTHAFRERNFAADKLANLGAEAAGFFWWSDSPSDLLPMLHSDAFGFLSYNQKVEPWIRFIASGFLGLSSESEDSSSASGASCELGLGVAANLHF</sequence>
<name>A0ACB8JPZ2_CITSI</name>
<keyword evidence="2" id="KW-1185">Reference proteome</keyword>
<protein>
    <submittedName>
        <fullName evidence="1">Disease resistance protein</fullName>
    </submittedName>
</protein>
<reference evidence="2" key="1">
    <citation type="journal article" date="2023" name="Hortic. Res.">
        <title>A chromosome-level phased genome enabling allele-level studies in sweet orange: a case study on citrus Huanglongbing tolerance.</title>
        <authorList>
            <person name="Wu B."/>
            <person name="Yu Q."/>
            <person name="Deng Z."/>
            <person name="Duan Y."/>
            <person name="Luo F."/>
            <person name="Gmitter F. Jr."/>
        </authorList>
    </citation>
    <scope>NUCLEOTIDE SEQUENCE [LARGE SCALE GENOMIC DNA]</scope>
    <source>
        <strain evidence="2">cv. Valencia</strain>
    </source>
</reference>
<dbReference type="EMBL" id="CM039175">
    <property type="protein sequence ID" value="KAH9733870.1"/>
    <property type="molecule type" value="Genomic_DNA"/>
</dbReference>
<gene>
    <name evidence="1" type="ORF">KPL71_017177</name>
</gene>
<evidence type="ECO:0000313" key="2">
    <source>
        <dbReference type="Proteomes" id="UP000829398"/>
    </source>
</evidence>